<dbReference type="GO" id="GO:0001732">
    <property type="term" value="P:formation of cytoplasmic translation initiation complex"/>
    <property type="evidence" value="ECO:0007669"/>
    <property type="project" value="TreeGrafter"/>
</dbReference>
<dbReference type="InterPro" id="IPR016189">
    <property type="entry name" value="Transl_init_fac_IF2/IF5_N"/>
</dbReference>
<dbReference type="GeneID" id="9053639"/>
<dbReference type="GO" id="GO:0005092">
    <property type="term" value="F:GDP-dissociation inhibitor activity"/>
    <property type="evidence" value="ECO:0007669"/>
    <property type="project" value="TreeGrafter"/>
</dbReference>
<keyword evidence="3" id="KW-0648">Protein biosynthesis</keyword>
<dbReference type="PANTHER" id="PTHR23001">
    <property type="entry name" value="EUKARYOTIC TRANSLATION INITIATION FACTOR"/>
    <property type="match status" value="1"/>
</dbReference>
<protein>
    <submittedName>
        <fullName evidence="3">Eukaryotic translation initiation factor, putative</fullName>
    </submittedName>
</protein>
<dbReference type="OrthoDB" id="10250831at2759"/>
<dbReference type="PANTHER" id="PTHR23001:SF7">
    <property type="entry name" value="EUKARYOTIC TRANSLATION INITIATION FACTOR 5"/>
    <property type="match status" value="1"/>
</dbReference>
<reference evidence="3 4" key="1">
    <citation type="submission" date="2008-07" db="EMBL/GenBank/DDBJ databases">
        <authorList>
            <person name="El-Sayed N."/>
            <person name="Caler E."/>
            <person name="Inman J."/>
            <person name="Amedeo P."/>
            <person name="Hass B."/>
            <person name="Wortman J."/>
        </authorList>
    </citation>
    <scope>NUCLEOTIDE SEQUENCE [LARGE SCALE GENOMIC DNA]</scope>
    <source>
        <strain evidence="4">ATCC 50983 / TXsc</strain>
    </source>
</reference>
<dbReference type="InterPro" id="IPR045196">
    <property type="entry name" value="IF2/IF5"/>
</dbReference>
<dbReference type="RefSeq" id="XP_002788333.1">
    <property type="nucleotide sequence ID" value="XM_002788287.1"/>
</dbReference>
<evidence type="ECO:0000313" key="3">
    <source>
        <dbReference type="EMBL" id="EER20129.1"/>
    </source>
</evidence>
<feature type="region of interest" description="Disordered" evidence="1">
    <location>
        <begin position="51"/>
        <end position="98"/>
    </location>
</feature>
<organism evidence="4">
    <name type="scientific">Perkinsus marinus (strain ATCC 50983 / TXsc)</name>
    <dbReference type="NCBI Taxonomy" id="423536"/>
    <lineage>
        <taxon>Eukaryota</taxon>
        <taxon>Sar</taxon>
        <taxon>Alveolata</taxon>
        <taxon>Perkinsozoa</taxon>
        <taxon>Perkinsea</taxon>
        <taxon>Perkinsida</taxon>
        <taxon>Perkinsidae</taxon>
        <taxon>Perkinsus</taxon>
    </lineage>
</organism>
<feature type="domain" description="Translation initiation factor IF2/IF5" evidence="2">
    <location>
        <begin position="10"/>
        <end position="51"/>
    </location>
</feature>
<dbReference type="Pfam" id="PF01873">
    <property type="entry name" value="eIF-5_eIF-2B"/>
    <property type="match status" value="1"/>
</dbReference>
<gene>
    <name evidence="3" type="ORF">Pmar_PMAR026719</name>
</gene>
<dbReference type="SUPFAM" id="SSF100966">
    <property type="entry name" value="Translation initiation factor 2 beta, aIF2beta, N-terminal domain"/>
    <property type="match status" value="1"/>
</dbReference>
<evidence type="ECO:0000259" key="2">
    <source>
        <dbReference type="Pfam" id="PF01873"/>
    </source>
</evidence>
<dbReference type="GO" id="GO:0003743">
    <property type="term" value="F:translation initiation factor activity"/>
    <property type="evidence" value="ECO:0007669"/>
    <property type="project" value="UniProtKB-KW"/>
</dbReference>
<name>C5K5W8_PERM5</name>
<keyword evidence="3" id="KW-0396">Initiation factor</keyword>
<feature type="compositionally biased region" description="Basic and acidic residues" evidence="1">
    <location>
        <begin position="53"/>
        <end position="78"/>
    </location>
</feature>
<proteinExistence type="predicted"/>
<keyword evidence="4" id="KW-1185">Reference proteome</keyword>
<evidence type="ECO:0000313" key="4">
    <source>
        <dbReference type="Proteomes" id="UP000007800"/>
    </source>
</evidence>
<dbReference type="EMBL" id="GG670791">
    <property type="protein sequence ID" value="EER20129.1"/>
    <property type="molecule type" value="Genomic_DNA"/>
</dbReference>
<dbReference type="Proteomes" id="UP000007800">
    <property type="component" value="Unassembled WGS sequence"/>
</dbReference>
<sequence length="98" mass="10768">MTSMVNIPSDDDDPAYRYKMPKLIVKVEGRGNGTTTNIVNMVDVARALKRRGISSEKEHYKHEKDSAGEEGSGTDKKSRSSSSSRKKKKHSIGDDGSP</sequence>
<dbReference type="AlphaFoldDB" id="C5K5W8"/>
<evidence type="ECO:0000256" key="1">
    <source>
        <dbReference type="SAM" id="MobiDB-lite"/>
    </source>
</evidence>
<dbReference type="GO" id="GO:0005829">
    <property type="term" value="C:cytosol"/>
    <property type="evidence" value="ECO:0007669"/>
    <property type="project" value="TreeGrafter"/>
</dbReference>
<dbReference type="Gene3D" id="3.30.30.170">
    <property type="match status" value="1"/>
</dbReference>
<accession>C5K5W8</accession>
<dbReference type="InParanoid" id="C5K5W8"/>
<dbReference type="GO" id="GO:0071074">
    <property type="term" value="F:eukaryotic initiation factor eIF2 binding"/>
    <property type="evidence" value="ECO:0007669"/>
    <property type="project" value="TreeGrafter"/>
</dbReference>
<dbReference type="InterPro" id="IPR002735">
    <property type="entry name" value="Transl_init_fac_IF2/IF5_dom"/>
</dbReference>